<gene>
    <name evidence="1" type="ORF">WJX72_005821</name>
</gene>
<dbReference type="SUPFAM" id="SSF50978">
    <property type="entry name" value="WD40 repeat-like"/>
    <property type="match status" value="1"/>
</dbReference>
<dbReference type="Pfam" id="PF00400">
    <property type="entry name" value="WD40"/>
    <property type="match status" value="1"/>
</dbReference>
<dbReference type="Gene3D" id="2.130.10.10">
    <property type="entry name" value="YVTN repeat-like/Quinoprotein amine dehydrogenase"/>
    <property type="match status" value="3"/>
</dbReference>
<sequence length="432" mass="47700">MDFSESYRFSGPQPAYSPDGRFVANCVEYRLVIREVETLQVVQLYSCIDKIQQLEWCPNSRYVLCALWQRATVQVWSVSDPDWTCKISEGDAGVAHARWSPDGLHVLVVADFQIRVTVWSLVHRTAIYVKGPKWPQAGLAFSPDGALMALAERHDCKDYVSLFRCHDWQPAAHFQVATADLADLAFSPDGACLAVWDSPLTYRLLVFSAQGEPLAEYSAYSDALGIKSVAWSPSGQVLALGSFDQEARLLNHVDWQPLAALGHMPSITGPAGVVVYREVEDHSTDSAGSRSRYVVCELPARVQSQKVPVDKPNPRVGVGHMAFSTDCQYVTTRNDNMPNALWVWDVARMELASVLLQVGAVRDVQWDPHHPRCVVATGSSRIYIWSPDGASCVHIPLQSFQAHSVSWNTDGAALILADKDAFCCAYLGSSIS</sequence>
<dbReference type="AlphaFoldDB" id="A0AAW1Q3F8"/>
<keyword evidence="2" id="KW-1185">Reference proteome</keyword>
<protein>
    <recommendedName>
        <fullName evidence="3">WD repeat-containing protein WRAP73</fullName>
    </recommendedName>
</protein>
<dbReference type="PANTHER" id="PTHR16220">
    <property type="entry name" value="WD REPEAT PROTEIN 8-RELATED"/>
    <property type="match status" value="1"/>
</dbReference>
<proteinExistence type="predicted"/>
<dbReference type="GO" id="GO:1990811">
    <property type="term" value="C:MWP complex"/>
    <property type="evidence" value="ECO:0007669"/>
    <property type="project" value="TreeGrafter"/>
</dbReference>
<dbReference type="InterPro" id="IPR001680">
    <property type="entry name" value="WD40_rpt"/>
</dbReference>
<dbReference type="InterPro" id="IPR015943">
    <property type="entry name" value="WD40/YVTN_repeat-like_dom_sf"/>
</dbReference>
<dbReference type="SMART" id="SM00320">
    <property type="entry name" value="WD40"/>
    <property type="match status" value="4"/>
</dbReference>
<evidence type="ECO:0008006" key="3">
    <source>
        <dbReference type="Google" id="ProtNLM"/>
    </source>
</evidence>
<name>A0AAW1Q3F8_9CHLO</name>
<accession>A0AAW1Q3F8</accession>
<dbReference type="InterPro" id="IPR052778">
    <property type="entry name" value="Centrosome-WD_assoc"/>
</dbReference>
<organism evidence="1 2">
    <name type="scientific">[Myrmecia] bisecta</name>
    <dbReference type="NCBI Taxonomy" id="41462"/>
    <lineage>
        <taxon>Eukaryota</taxon>
        <taxon>Viridiplantae</taxon>
        <taxon>Chlorophyta</taxon>
        <taxon>core chlorophytes</taxon>
        <taxon>Trebouxiophyceae</taxon>
        <taxon>Trebouxiales</taxon>
        <taxon>Trebouxiaceae</taxon>
        <taxon>Myrmecia</taxon>
    </lineage>
</organism>
<evidence type="ECO:0000313" key="1">
    <source>
        <dbReference type="EMBL" id="KAK9816843.1"/>
    </source>
</evidence>
<dbReference type="Proteomes" id="UP001489004">
    <property type="component" value="Unassembled WGS sequence"/>
</dbReference>
<reference evidence="1 2" key="1">
    <citation type="journal article" date="2024" name="Nat. Commun.">
        <title>Phylogenomics reveals the evolutionary origins of lichenization in chlorophyte algae.</title>
        <authorList>
            <person name="Puginier C."/>
            <person name="Libourel C."/>
            <person name="Otte J."/>
            <person name="Skaloud P."/>
            <person name="Haon M."/>
            <person name="Grisel S."/>
            <person name="Petersen M."/>
            <person name="Berrin J.G."/>
            <person name="Delaux P.M."/>
            <person name="Dal Grande F."/>
            <person name="Keller J."/>
        </authorList>
    </citation>
    <scope>NUCLEOTIDE SEQUENCE [LARGE SCALE GENOMIC DNA]</scope>
    <source>
        <strain evidence="1 2">SAG 2043</strain>
    </source>
</reference>
<dbReference type="GO" id="GO:0005815">
    <property type="term" value="C:microtubule organizing center"/>
    <property type="evidence" value="ECO:0007669"/>
    <property type="project" value="TreeGrafter"/>
</dbReference>
<comment type="caution">
    <text evidence="1">The sequence shown here is derived from an EMBL/GenBank/DDBJ whole genome shotgun (WGS) entry which is preliminary data.</text>
</comment>
<dbReference type="InterPro" id="IPR036322">
    <property type="entry name" value="WD40_repeat_dom_sf"/>
</dbReference>
<dbReference type="PANTHER" id="PTHR16220:SF0">
    <property type="entry name" value="WD REPEAT-CONTAINING PROTEIN WRAP73"/>
    <property type="match status" value="1"/>
</dbReference>
<evidence type="ECO:0000313" key="2">
    <source>
        <dbReference type="Proteomes" id="UP001489004"/>
    </source>
</evidence>
<dbReference type="EMBL" id="JALJOR010000005">
    <property type="protein sequence ID" value="KAK9816843.1"/>
    <property type="molecule type" value="Genomic_DNA"/>
</dbReference>